<dbReference type="AlphaFoldDB" id="A0A7J4GTR9"/>
<proteinExistence type="predicted"/>
<dbReference type="EMBL" id="DUCX01000012">
    <property type="protein sequence ID" value="HIF36920.1"/>
    <property type="molecule type" value="Genomic_DNA"/>
</dbReference>
<name>A0A7J4GTR9_9ARCH</name>
<feature type="non-terminal residue" evidence="1">
    <location>
        <position position="322"/>
    </location>
</feature>
<organism evidence="1 2">
    <name type="scientific">Marine Group III euryarchaeote</name>
    <dbReference type="NCBI Taxonomy" id="2173149"/>
    <lineage>
        <taxon>Archaea</taxon>
        <taxon>Methanobacteriati</taxon>
        <taxon>Thermoplasmatota</taxon>
        <taxon>Thermoplasmata</taxon>
        <taxon>Candidatus Thermoprofundales</taxon>
    </lineage>
</organism>
<accession>A0A7J4GTR9</accession>
<gene>
    <name evidence="1" type="ORF">EYQ70_00625</name>
</gene>
<evidence type="ECO:0000313" key="2">
    <source>
        <dbReference type="Proteomes" id="UP000585802"/>
    </source>
</evidence>
<reference evidence="2" key="1">
    <citation type="journal article" date="2019" name="bioRxiv">
        <title>Genome diversification in globally distributed novel marine Proteobacteria is linked to environmental adaptation.</title>
        <authorList>
            <person name="Zhou Z."/>
            <person name="Tran P.Q."/>
            <person name="Kieft K."/>
            <person name="Anantharaman K."/>
        </authorList>
    </citation>
    <scope>NUCLEOTIDE SEQUENCE [LARGE SCALE GENOMIC DNA]</scope>
</reference>
<dbReference type="Gene3D" id="3.40.50.11780">
    <property type="match status" value="1"/>
</dbReference>
<sequence>MPFQVSPGVNTSEIDLTTIVPGISSIDAGFAGCFRWGPVNDVKLIDSEDLLKETFQSPDANTYISFLTAANFLTYSSALHVVRTSNTAMKNASASGTVVLISNTSHYQATYSEQEGTPVTAQGDWSAKWGGDLGNSLKVSLCGPTRANLASGNTVVAGNSDVSLTGTYAVHATDKSFTGTSTLAGTELRVGDVIFVSSNTFVVVTITSNTAGTVDRDPHTGAISAAATVRYKRSPFAEPSKNMLGTVAVTANVATVSATTATAGHTATTSFTRQYTVGDIIKINGEERKIKAVTNSSSMTVNLAFTNTATAQTHSRTWEYAG</sequence>
<comment type="caution">
    <text evidence="1">The sequence shown here is derived from an EMBL/GenBank/DDBJ whole genome shotgun (WGS) entry which is preliminary data.</text>
</comment>
<evidence type="ECO:0000313" key="1">
    <source>
        <dbReference type="EMBL" id="HIF36920.1"/>
    </source>
</evidence>
<protein>
    <submittedName>
        <fullName evidence="1">Uncharacterized protein</fullName>
    </submittedName>
</protein>
<dbReference type="Proteomes" id="UP000585802">
    <property type="component" value="Unassembled WGS sequence"/>
</dbReference>